<dbReference type="InterPro" id="IPR052950">
    <property type="entry name" value="CISD"/>
</dbReference>
<keyword evidence="9" id="KW-1185">Reference proteome</keyword>
<feature type="region of interest" description="Disordered" evidence="6">
    <location>
        <begin position="1"/>
        <end position="34"/>
    </location>
</feature>
<dbReference type="AlphaFoldDB" id="A0A2G8KB38"/>
<feature type="domain" description="Iron-binding zinc finger CDGSH type" evidence="7">
    <location>
        <begin position="81"/>
        <end position="117"/>
    </location>
</feature>
<dbReference type="EMBL" id="MRZV01000725">
    <property type="protein sequence ID" value="PIK45228.1"/>
    <property type="molecule type" value="Genomic_DNA"/>
</dbReference>
<dbReference type="Pfam" id="PF09360">
    <property type="entry name" value="zf-CDGSH"/>
    <property type="match status" value="1"/>
</dbReference>
<evidence type="ECO:0000256" key="4">
    <source>
        <dbReference type="ARBA" id="ARBA00023014"/>
    </source>
</evidence>
<dbReference type="PANTHER" id="PTHR46491">
    <property type="entry name" value="CDGSH IRON SULFUR DOMAIN PROTEIN HOMOLOG"/>
    <property type="match status" value="1"/>
</dbReference>
<evidence type="ECO:0000259" key="7">
    <source>
        <dbReference type="SMART" id="SM00704"/>
    </source>
</evidence>
<keyword evidence="3" id="KW-0408">Iron</keyword>
<keyword evidence="1" id="KW-0001">2Fe-2S</keyword>
<dbReference type="PANTHER" id="PTHR46491:SF3">
    <property type="entry name" value="CDGSH IRON-SULFUR DOMAIN-CONTAINING PROTEIN 3, MITOCHONDRIAL"/>
    <property type="match status" value="1"/>
</dbReference>
<feature type="domain" description="Iron-binding zinc finger CDGSH type" evidence="7">
    <location>
        <begin position="41"/>
        <end position="79"/>
    </location>
</feature>
<feature type="compositionally biased region" description="Basic and acidic residues" evidence="6">
    <location>
        <begin position="9"/>
        <end position="24"/>
    </location>
</feature>
<evidence type="ECO:0000313" key="9">
    <source>
        <dbReference type="Proteomes" id="UP000230750"/>
    </source>
</evidence>
<comment type="cofactor">
    <cofactor evidence="5">
        <name>[2Fe-2S] cluster</name>
        <dbReference type="ChEBI" id="CHEBI:190135"/>
    </cofactor>
</comment>
<dbReference type="GO" id="GO:0046872">
    <property type="term" value="F:metal ion binding"/>
    <property type="evidence" value="ECO:0007669"/>
    <property type="project" value="UniProtKB-KW"/>
</dbReference>
<evidence type="ECO:0000256" key="1">
    <source>
        <dbReference type="ARBA" id="ARBA00022714"/>
    </source>
</evidence>
<dbReference type="STRING" id="307972.A0A2G8KB38"/>
<name>A0A2G8KB38_STIJA</name>
<evidence type="ECO:0000256" key="3">
    <source>
        <dbReference type="ARBA" id="ARBA00023004"/>
    </source>
</evidence>
<evidence type="ECO:0000256" key="5">
    <source>
        <dbReference type="ARBA" id="ARBA00034078"/>
    </source>
</evidence>
<evidence type="ECO:0000256" key="2">
    <source>
        <dbReference type="ARBA" id="ARBA00022723"/>
    </source>
</evidence>
<protein>
    <submittedName>
        <fullName evidence="8">Putative CDGSH iron-sulfur domain-containing protein 3, mitochondrial</fullName>
    </submittedName>
</protein>
<dbReference type="OrthoDB" id="15717at2759"/>
<dbReference type="SMART" id="SM00704">
    <property type="entry name" value="ZnF_CDGSH"/>
    <property type="match status" value="2"/>
</dbReference>
<organism evidence="8 9">
    <name type="scientific">Stichopus japonicus</name>
    <name type="common">Sea cucumber</name>
    <dbReference type="NCBI Taxonomy" id="307972"/>
    <lineage>
        <taxon>Eukaryota</taxon>
        <taxon>Metazoa</taxon>
        <taxon>Echinodermata</taxon>
        <taxon>Eleutherozoa</taxon>
        <taxon>Echinozoa</taxon>
        <taxon>Holothuroidea</taxon>
        <taxon>Aspidochirotacea</taxon>
        <taxon>Aspidochirotida</taxon>
        <taxon>Stichopodidae</taxon>
        <taxon>Apostichopus</taxon>
    </lineage>
</organism>
<evidence type="ECO:0000313" key="8">
    <source>
        <dbReference type="EMBL" id="PIK45228.1"/>
    </source>
</evidence>
<accession>A0A2G8KB38</accession>
<dbReference type="Gene3D" id="3.40.5.90">
    <property type="entry name" value="CDGSH iron-sulfur domain, mitoNEET-type"/>
    <property type="match status" value="2"/>
</dbReference>
<keyword evidence="4" id="KW-0411">Iron-sulfur</keyword>
<gene>
    <name evidence="8" type="ORF">BSL78_17897</name>
</gene>
<dbReference type="InterPro" id="IPR018967">
    <property type="entry name" value="FeS-contain_CDGSH-typ"/>
</dbReference>
<sequence length="147" mass="16547">MASSEGGDETGKAEQSVEVKSKDAVEEDEEEREMWPAVHRYGPSNIRDLQPGKRMKWCACGLSKKMPWCDGSHKKTGFRSVKWHVPEKPQTVYQICNCCHTKSPPFCDGTHVNLPLIVEARQKNCPKKDGHPDCNKLCTGCGWVPDF</sequence>
<proteinExistence type="predicted"/>
<dbReference type="InterPro" id="IPR042216">
    <property type="entry name" value="MitoNEET_CISD"/>
</dbReference>
<evidence type="ECO:0000256" key="6">
    <source>
        <dbReference type="SAM" id="MobiDB-lite"/>
    </source>
</evidence>
<reference evidence="8 9" key="1">
    <citation type="journal article" date="2017" name="PLoS Biol.">
        <title>The sea cucumber genome provides insights into morphological evolution and visceral regeneration.</title>
        <authorList>
            <person name="Zhang X."/>
            <person name="Sun L."/>
            <person name="Yuan J."/>
            <person name="Sun Y."/>
            <person name="Gao Y."/>
            <person name="Zhang L."/>
            <person name="Li S."/>
            <person name="Dai H."/>
            <person name="Hamel J.F."/>
            <person name="Liu C."/>
            <person name="Yu Y."/>
            <person name="Liu S."/>
            <person name="Lin W."/>
            <person name="Guo K."/>
            <person name="Jin S."/>
            <person name="Xu P."/>
            <person name="Storey K.B."/>
            <person name="Huan P."/>
            <person name="Zhang T."/>
            <person name="Zhou Y."/>
            <person name="Zhang J."/>
            <person name="Lin C."/>
            <person name="Li X."/>
            <person name="Xing L."/>
            <person name="Huo D."/>
            <person name="Sun M."/>
            <person name="Wang L."/>
            <person name="Mercier A."/>
            <person name="Li F."/>
            <person name="Yang H."/>
            <person name="Xiang J."/>
        </authorList>
    </citation>
    <scope>NUCLEOTIDE SEQUENCE [LARGE SCALE GENOMIC DNA]</scope>
    <source>
        <strain evidence="8">Shaxun</strain>
        <tissue evidence="8">Muscle</tissue>
    </source>
</reference>
<keyword evidence="2" id="KW-0479">Metal-binding</keyword>
<dbReference type="GO" id="GO:0051537">
    <property type="term" value="F:2 iron, 2 sulfur cluster binding"/>
    <property type="evidence" value="ECO:0007669"/>
    <property type="project" value="UniProtKB-KW"/>
</dbReference>
<comment type="caution">
    <text evidence="8">The sequence shown here is derived from an EMBL/GenBank/DDBJ whole genome shotgun (WGS) entry which is preliminary data.</text>
</comment>
<dbReference type="GO" id="GO:0005739">
    <property type="term" value="C:mitochondrion"/>
    <property type="evidence" value="ECO:0007669"/>
    <property type="project" value="TreeGrafter"/>
</dbReference>
<dbReference type="Proteomes" id="UP000230750">
    <property type="component" value="Unassembled WGS sequence"/>
</dbReference>